<dbReference type="GeneID" id="14865867"/>
<keyword evidence="5 8" id="KW-1133">Transmembrane helix</keyword>
<feature type="region of interest" description="Disordered" evidence="7">
    <location>
        <begin position="13"/>
        <end position="62"/>
    </location>
</feature>
<feature type="transmembrane region" description="Helical" evidence="8">
    <location>
        <begin position="317"/>
        <end position="343"/>
    </location>
</feature>
<keyword evidence="4 8" id="KW-0812">Transmembrane</keyword>
<feature type="transmembrane region" description="Helical" evidence="8">
    <location>
        <begin position="197"/>
        <end position="215"/>
    </location>
</feature>
<organism evidence="9 10">
    <name type="scientific">Cavenderia fasciculata</name>
    <name type="common">Slime mold</name>
    <name type="synonym">Dictyostelium fasciculatum</name>
    <dbReference type="NCBI Taxonomy" id="261658"/>
    <lineage>
        <taxon>Eukaryota</taxon>
        <taxon>Amoebozoa</taxon>
        <taxon>Evosea</taxon>
        <taxon>Eumycetozoa</taxon>
        <taxon>Dictyostelia</taxon>
        <taxon>Acytosteliales</taxon>
        <taxon>Cavenderiaceae</taxon>
        <taxon>Cavenderia</taxon>
    </lineage>
</organism>
<sequence length="466" mass="51988">MVVEVELSIILPRQEQETSIDKTSNPSPPPPQSYSPSTSTSSVSSSIETASTGSNPCDQNITNGEVVPILKTQAEQKKHDENFKKRALGIGIVVAIAILMTGIGELNQHILSNGYNQPLVLVLFNTLFLSLAIPIEIGVLLFHRRKARKSMATNTIGNINSSVEEIERERVMGEGSMIAIYKSEFLSGLTKMTVRSFFLMTFLMCVLYVSLNWIWSKGLPLTEVSTSNAIFQSATVWVFFFSIFILKDKVTILKIVYVLFFVGGVIGISIADHQTNGSSSKYPNPLLGDILMIVSSIMWALYEVLTTKFTGDCKRTVVNTFIGGIGLFSVLIGIPMLLAVHYSGFERFVLPDQRTFLLILGSNLLAFVLNYLINWGLSVTSPLHVRSGELMTIPFTLIFDIVFKHMTFYPIAIPGFSLIIIGFVLSLYVENKHMKEKLAKEAEQAKEKEQQQDRQQQQDQEYNKTV</sequence>
<dbReference type="PANTHER" id="PTHR19346:SF4">
    <property type="entry name" value="SUGAR PHOSPHATE TRANSPORTER DOMAIN-CONTAINING PROTEIN"/>
    <property type="match status" value="1"/>
</dbReference>
<dbReference type="KEGG" id="dfa:DFA_12088"/>
<dbReference type="GO" id="GO:0022857">
    <property type="term" value="F:transmembrane transporter activity"/>
    <property type="evidence" value="ECO:0007669"/>
    <property type="project" value="InterPro"/>
</dbReference>
<proteinExistence type="inferred from homology"/>
<evidence type="ECO:0000256" key="3">
    <source>
        <dbReference type="ARBA" id="ARBA00022448"/>
    </source>
</evidence>
<feature type="transmembrane region" description="Helical" evidence="8">
    <location>
        <begin position="227"/>
        <end position="246"/>
    </location>
</feature>
<keyword evidence="6 8" id="KW-0472">Membrane</keyword>
<accession>F4QFS1</accession>
<evidence type="ECO:0000313" key="9">
    <source>
        <dbReference type="EMBL" id="EGG14318.1"/>
    </source>
</evidence>
<reference evidence="10" key="1">
    <citation type="journal article" date="2011" name="Genome Res.">
        <title>Phylogeny-wide analysis of social amoeba genomes highlights ancient origins for complex intercellular communication.</title>
        <authorList>
            <person name="Heidel A.J."/>
            <person name="Lawal H.M."/>
            <person name="Felder M."/>
            <person name="Schilde C."/>
            <person name="Helps N.R."/>
            <person name="Tunggal B."/>
            <person name="Rivero F."/>
            <person name="John U."/>
            <person name="Schleicher M."/>
            <person name="Eichinger L."/>
            <person name="Platzer M."/>
            <person name="Noegel A.A."/>
            <person name="Schaap P."/>
            <person name="Gloeckner G."/>
        </authorList>
    </citation>
    <scope>NUCLEOTIDE SEQUENCE [LARGE SCALE GENOMIC DNA]</scope>
    <source>
        <strain evidence="10">SH3</strain>
    </source>
</reference>
<dbReference type="EMBL" id="GL883029">
    <property type="protein sequence ID" value="EGG14318.1"/>
    <property type="molecule type" value="Genomic_DNA"/>
</dbReference>
<evidence type="ECO:0000256" key="8">
    <source>
        <dbReference type="SAM" id="Phobius"/>
    </source>
</evidence>
<dbReference type="OrthoDB" id="18137at2759"/>
<evidence type="ECO:0000256" key="4">
    <source>
        <dbReference type="ARBA" id="ARBA00022692"/>
    </source>
</evidence>
<feature type="transmembrane region" description="Helical" evidence="8">
    <location>
        <begin position="119"/>
        <end position="142"/>
    </location>
</feature>
<dbReference type="Proteomes" id="UP000007797">
    <property type="component" value="Unassembled WGS sequence"/>
</dbReference>
<feature type="region of interest" description="Disordered" evidence="7">
    <location>
        <begin position="440"/>
        <end position="466"/>
    </location>
</feature>
<gene>
    <name evidence="9" type="ORF">DFA_12088</name>
</gene>
<feature type="transmembrane region" description="Helical" evidence="8">
    <location>
        <begin position="286"/>
        <end position="305"/>
    </location>
</feature>
<feature type="compositionally biased region" description="Low complexity" evidence="7">
    <location>
        <begin position="34"/>
        <end position="54"/>
    </location>
</feature>
<dbReference type="OMA" id="MKVKCGT"/>
<evidence type="ECO:0000256" key="5">
    <source>
        <dbReference type="ARBA" id="ARBA00022989"/>
    </source>
</evidence>
<dbReference type="InterPro" id="IPR037185">
    <property type="entry name" value="EmrE-like"/>
</dbReference>
<evidence type="ECO:0000313" key="10">
    <source>
        <dbReference type="Proteomes" id="UP000007797"/>
    </source>
</evidence>
<feature type="compositionally biased region" description="Basic and acidic residues" evidence="7">
    <location>
        <begin position="440"/>
        <end position="452"/>
    </location>
</feature>
<keyword evidence="10" id="KW-1185">Reference proteome</keyword>
<evidence type="ECO:0000256" key="6">
    <source>
        <dbReference type="ARBA" id="ARBA00023136"/>
    </source>
</evidence>
<feature type="transmembrane region" description="Helical" evidence="8">
    <location>
        <begin position="355"/>
        <end position="373"/>
    </location>
</feature>
<dbReference type="RefSeq" id="XP_004351027.1">
    <property type="nucleotide sequence ID" value="XM_004350975.1"/>
</dbReference>
<evidence type="ECO:0008006" key="11">
    <source>
        <dbReference type="Google" id="ProtNLM"/>
    </source>
</evidence>
<name>F4QFS1_CACFS</name>
<dbReference type="SUPFAM" id="SSF103481">
    <property type="entry name" value="Multidrug resistance efflux transporter EmrE"/>
    <property type="match status" value="2"/>
</dbReference>
<feature type="transmembrane region" description="Helical" evidence="8">
    <location>
        <begin position="253"/>
        <end position="271"/>
    </location>
</feature>
<dbReference type="PANTHER" id="PTHR19346">
    <property type="entry name" value="SUGAR PHOSPHATE TRANSPORTER DOMAIN-CONTAINING PROTEIN"/>
    <property type="match status" value="1"/>
</dbReference>
<dbReference type="Pfam" id="PF06027">
    <property type="entry name" value="SLC35F"/>
    <property type="match status" value="1"/>
</dbReference>
<keyword evidence="3" id="KW-0813">Transport</keyword>
<evidence type="ECO:0000256" key="2">
    <source>
        <dbReference type="ARBA" id="ARBA00007863"/>
    </source>
</evidence>
<dbReference type="Gene3D" id="1.10.3730.20">
    <property type="match status" value="1"/>
</dbReference>
<dbReference type="AlphaFoldDB" id="F4QFS1"/>
<dbReference type="GO" id="GO:0016020">
    <property type="term" value="C:membrane"/>
    <property type="evidence" value="ECO:0007669"/>
    <property type="project" value="UniProtKB-SubCell"/>
</dbReference>
<feature type="transmembrane region" description="Helical" evidence="8">
    <location>
        <begin position="409"/>
        <end position="429"/>
    </location>
</feature>
<evidence type="ECO:0000256" key="7">
    <source>
        <dbReference type="SAM" id="MobiDB-lite"/>
    </source>
</evidence>
<feature type="transmembrane region" description="Helical" evidence="8">
    <location>
        <begin position="385"/>
        <end position="403"/>
    </location>
</feature>
<dbReference type="InterPro" id="IPR009262">
    <property type="entry name" value="SLC35_F1/F2/F6"/>
</dbReference>
<evidence type="ECO:0000256" key="1">
    <source>
        <dbReference type="ARBA" id="ARBA00004141"/>
    </source>
</evidence>
<protein>
    <recommendedName>
        <fullName evidence="11">EamA domain-containing protein</fullName>
    </recommendedName>
</protein>
<dbReference type="InterPro" id="IPR026505">
    <property type="entry name" value="Solute_c_fam_35_mem_F3/F4"/>
</dbReference>
<feature type="transmembrane region" description="Helical" evidence="8">
    <location>
        <begin position="87"/>
        <end position="107"/>
    </location>
</feature>
<comment type="similarity">
    <text evidence="2">Belongs to the SLC35F solute transporter family.</text>
</comment>
<comment type="subcellular location">
    <subcellularLocation>
        <location evidence="1">Membrane</location>
        <topology evidence="1">Multi-pass membrane protein</topology>
    </subcellularLocation>
</comment>